<accession>A0A2G8JUD3</accession>
<dbReference type="Pfam" id="PF08698">
    <property type="entry name" value="Fcf2"/>
    <property type="match status" value="1"/>
</dbReference>
<dbReference type="Proteomes" id="UP000230750">
    <property type="component" value="Unassembled WGS sequence"/>
</dbReference>
<dbReference type="GO" id="GO:0003723">
    <property type="term" value="F:RNA binding"/>
    <property type="evidence" value="ECO:0007669"/>
    <property type="project" value="TreeGrafter"/>
</dbReference>
<dbReference type="EMBL" id="MRZV01001246">
    <property type="protein sequence ID" value="PIK39372.1"/>
    <property type="molecule type" value="Genomic_DNA"/>
</dbReference>
<dbReference type="PANTHER" id="PTHR21686">
    <property type="entry name" value="DEOXYNUCLEOTIDYLTRANSFERASE TERMINAL-INTERACTING PROTEIN 2"/>
    <property type="match status" value="1"/>
</dbReference>
<evidence type="ECO:0000256" key="2">
    <source>
        <dbReference type="ARBA" id="ARBA00023242"/>
    </source>
</evidence>
<feature type="compositionally biased region" description="Polar residues" evidence="3">
    <location>
        <begin position="88"/>
        <end position="101"/>
    </location>
</feature>
<dbReference type="InterPro" id="IPR014810">
    <property type="entry name" value="Fcf2_C"/>
</dbReference>
<gene>
    <name evidence="5" type="ORF">BSL78_23782</name>
</gene>
<evidence type="ECO:0000256" key="1">
    <source>
        <dbReference type="ARBA" id="ARBA00004604"/>
    </source>
</evidence>
<evidence type="ECO:0000313" key="5">
    <source>
        <dbReference type="EMBL" id="PIK39372.1"/>
    </source>
</evidence>
<feature type="domain" description="Fcf2 pre-rRNA processing C-terminal" evidence="4">
    <location>
        <begin position="190"/>
        <end position="282"/>
    </location>
</feature>
<organism evidence="5 6">
    <name type="scientific">Stichopus japonicus</name>
    <name type="common">Sea cucumber</name>
    <dbReference type="NCBI Taxonomy" id="307972"/>
    <lineage>
        <taxon>Eukaryota</taxon>
        <taxon>Metazoa</taxon>
        <taxon>Echinodermata</taxon>
        <taxon>Eleutherozoa</taxon>
        <taxon>Echinozoa</taxon>
        <taxon>Holothuroidea</taxon>
        <taxon>Aspidochirotacea</taxon>
        <taxon>Aspidochirotida</taxon>
        <taxon>Stichopodidae</taxon>
        <taxon>Apostichopus</taxon>
    </lineage>
</organism>
<dbReference type="InterPro" id="IPR039883">
    <property type="entry name" value="Fcf2/DNTTIP2"/>
</dbReference>
<name>A0A2G8JUD3_STIJA</name>
<protein>
    <submittedName>
        <fullName evidence="5">Putative deoxynucleotidyltransferase terminal-interacting protein 2</fullName>
    </submittedName>
</protein>
<dbReference type="GO" id="GO:0005730">
    <property type="term" value="C:nucleolus"/>
    <property type="evidence" value="ECO:0007669"/>
    <property type="project" value="UniProtKB-SubCell"/>
</dbReference>
<sequence length="304" mass="35621">MKTRASMRKKQQFEKVDKKNQTSKKNEEEEGDKLSDYSSDSEIDRLVTFAVKHINNTRLNETEKTSEEQEGGWTEDFLPLDSLEKQKSSNSTSQEKVKSSSILRVANVVKENIIPQGLDSGYDLEPDKEPTPQESEEKIDDIRQMLAKSSQDKLLEKSVLTPDLEKLHNIPPYKNSKRSEKKERKKIRDSKAGDGWFNMKAVEMTPELENDLKTLQMRSVLDPKRFYRKNDMKTLPKFVQVGTVMDSSVDFYHARVSKKERRQTIVEELLADAETRRYNKRKYMELQIHRSSSKRRRKMMKHLN</sequence>
<feature type="compositionally biased region" description="Basic residues" evidence="3">
    <location>
        <begin position="1"/>
        <end position="10"/>
    </location>
</feature>
<comment type="caution">
    <text evidence="5">The sequence shown here is derived from an EMBL/GenBank/DDBJ whole genome shotgun (WGS) entry which is preliminary data.</text>
</comment>
<dbReference type="GO" id="GO:0016740">
    <property type="term" value="F:transferase activity"/>
    <property type="evidence" value="ECO:0007669"/>
    <property type="project" value="UniProtKB-KW"/>
</dbReference>
<dbReference type="PANTHER" id="PTHR21686:SF12">
    <property type="entry name" value="DEOXYNUCLEOTIDYLTRANSFERASE TERMINAL-INTERACTING PROTEIN 2"/>
    <property type="match status" value="1"/>
</dbReference>
<dbReference type="OrthoDB" id="427886at2759"/>
<dbReference type="AlphaFoldDB" id="A0A2G8JUD3"/>
<evidence type="ECO:0000313" key="6">
    <source>
        <dbReference type="Proteomes" id="UP000230750"/>
    </source>
</evidence>
<evidence type="ECO:0000256" key="3">
    <source>
        <dbReference type="SAM" id="MobiDB-lite"/>
    </source>
</evidence>
<keyword evidence="5" id="KW-0808">Transferase</keyword>
<feature type="region of interest" description="Disordered" evidence="3">
    <location>
        <begin position="166"/>
        <end position="190"/>
    </location>
</feature>
<comment type="subcellular location">
    <subcellularLocation>
        <location evidence="1">Nucleus</location>
        <location evidence="1">Nucleolus</location>
    </subcellularLocation>
</comment>
<keyword evidence="6" id="KW-1185">Reference proteome</keyword>
<feature type="compositionally biased region" description="Basic and acidic residues" evidence="3">
    <location>
        <begin position="11"/>
        <end position="35"/>
    </location>
</feature>
<keyword evidence="2" id="KW-0539">Nucleus</keyword>
<proteinExistence type="predicted"/>
<dbReference type="STRING" id="307972.A0A2G8JUD3"/>
<reference evidence="5 6" key="1">
    <citation type="journal article" date="2017" name="PLoS Biol.">
        <title>The sea cucumber genome provides insights into morphological evolution and visceral regeneration.</title>
        <authorList>
            <person name="Zhang X."/>
            <person name="Sun L."/>
            <person name="Yuan J."/>
            <person name="Sun Y."/>
            <person name="Gao Y."/>
            <person name="Zhang L."/>
            <person name="Li S."/>
            <person name="Dai H."/>
            <person name="Hamel J.F."/>
            <person name="Liu C."/>
            <person name="Yu Y."/>
            <person name="Liu S."/>
            <person name="Lin W."/>
            <person name="Guo K."/>
            <person name="Jin S."/>
            <person name="Xu P."/>
            <person name="Storey K.B."/>
            <person name="Huan P."/>
            <person name="Zhang T."/>
            <person name="Zhou Y."/>
            <person name="Zhang J."/>
            <person name="Lin C."/>
            <person name="Li X."/>
            <person name="Xing L."/>
            <person name="Huo D."/>
            <person name="Sun M."/>
            <person name="Wang L."/>
            <person name="Mercier A."/>
            <person name="Li F."/>
            <person name="Yang H."/>
            <person name="Xiang J."/>
        </authorList>
    </citation>
    <scope>NUCLEOTIDE SEQUENCE [LARGE SCALE GENOMIC DNA]</scope>
    <source>
        <strain evidence="5">Shaxun</strain>
        <tissue evidence="5">Muscle</tissue>
    </source>
</reference>
<evidence type="ECO:0000259" key="4">
    <source>
        <dbReference type="Pfam" id="PF08698"/>
    </source>
</evidence>
<feature type="region of interest" description="Disordered" evidence="3">
    <location>
        <begin position="54"/>
        <end position="101"/>
    </location>
</feature>
<dbReference type="GO" id="GO:0006396">
    <property type="term" value="P:RNA processing"/>
    <property type="evidence" value="ECO:0007669"/>
    <property type="project" value="TreeGrafter"/>
</dbReference>
<feature type="region of interest" description="Disordered" evidence="3">
    <location>
        <begin position="1"/>
        <end position="39"/>
    </location>
</feature>
<feature type="region of interest" description="Disordered" evidence="3">
    <location>
        <begin position="115"/>
        <end position="138"/>
    </location>
</feature>